<dbReference type="GO" id="GO:0001725">
    <property type="term" value="C:stress fiber"/>
    <property type="evidence" value="ECO:0007669"/>
    <property type="project" value="TreeGrafter"/>
</dbReference>
<proteinExistence type="predicted"/>
<gene>
    <name evidence="5" type="primary">PDLIM1</name>
    <name evidence="5" type="ORF">Bhyg_05556</name>
</gene>
<dbReference type="GO" id="GO:0061061">
    <property type="term" value="P:muscle structure development"/>
    <property type="evidence" value="ECO:0007669"/>
    <property type="project" value="TreeGrafter"/>
</dbReference>
<dbReference type="SMART" id="SM00228">
    <property type="entry name" value="PDZ"/>
    <property type="match status" value="1"/>
</dbReference>
<dbReference type="InterPro" id="IPR031847">
    <property type="entry name" value="PDLI1-4/Zasp-like_mid"/>
</dbReference>
<dbReference type="InterPro" id="IPR001478">
    <property type="entry name" value="PDZ"/>
</dbReference>
<keyword evidence="3" id="KW-0440">LIM domain</keyword>
<evidence type="ECO:0000256" key="2">
    <source>
        <dbReference type="ARBA" id="ARBA00022490"/>
    </source>
</evidence>
<comment type="caution">
    <text evidence="5">The sequence shown here is derived from an EMBL/GenBank/DDBJ whole genome shotgun (WGS) entry which is preliminary data.</text>
</comment>
<reference evidence="5" key="1">
    <citation type="submission" date="2022-07" db="EMBL/GenBank/DDBJ databases">
        <authorList>
            <person name="Trinca V."/>
            <person name="Uliana J.V.C."/>
            <person name="Torres T.T."/>
            <person name="Ward R.J."/>
            <person name="Monesi N."/>
        </authorList>
    </citation>
    <scope>NUCLEOTIDE SEQUENCE</scope>
    <source>
        <strain evidence="5">HSMRA1968</strain>
        <tissue evidence="5">Whole embryos</tissue>
    </source>
</reference>
<dbReference type="InterPro" id="IPR036034">
    <property type="entry name" value="PDZ_sf"/>
</dbReference>
<dbReference type="Pfam" id="PF00595">
    <property type="entry name" value="PDZ"/>
    <property type="match status" value="1"/>
</dbReference>
<keyword evidence="6" id="KW-1185">Reference proteome</keyword>
<dbReference type="CDD" id="cd23068">
    <property type="entry name" value="PDZ_ZASP52-like"/>
    <property type="match status" value="1"/>
</dbReference>
<dbReference type="Pfam" id="PF15936">
    <property type="entry name" value="DUF4749"/>
    <property type="match status" value="1"/>
</dbReference>
<evidence type="ECO:0000256" key="1">
    <source>
        <dbReference type="ARBA" id="ARBA00004496"/>
    </source>
</evidence>
<comment type="subcellular location">
    <subcellularLocation>
        <location evidence="1">Cytoplasm</location>
    </subcellularLocation>
</comment>
<dbReference type="PROSITE" id="PS50106">
    <property type="entry name" value="PDZ"/>
    <property type="match status" value="1"/>
</dbReference>
<dbReference type="FunFam" id="2.30.42.10:FF:000192">
    <property type="entry name" value="Uncharacterized protein, isoform J"/>
    <property type="match status" value="1"/>
</dbReference>
<dbReference type="AlphaFoldDB" id="A0A9Q0MZ54"/>
<dbReference type="Gene3D" id="2.30.42.10">
    <property type="match status" value="1"/>
</dbReference>
<dbReference type="PANTHER" id="PTHR24214">
    <property type="entry name" value="PDZ AND LIM DOMAIN PROTEIN ZASP"/>
    <property type="match status" value="1"/>
</dbReference>
<evidence type="ECO:0000256" key="3">
    <source>
        <dbReference type="ARBA" id="ARBA00023038"/>
    </source>
</evidence>
<dbReference type="GO" id="GO:0051371">
    <property type="term" value="F:muscle alpha-actinin binding"/>
    <property type="evidence" value="ECO:0007669"/>
    <property type="project" value="TreeGrafter"/>
</dbReference>
<keyword evidence="3" id="KW-0862">Zinc</keyword>
<dbReference type="InterPro" id="IPR006643">
    <property type="entry name" value="Zasp-like_motif"/>
</dbReference>
<evidence type="ECO:0000313" key="5">
    <source>
        <dbReference type="EMBL" id="KAJ6640625.1"/>
    </source>
</evidence>
<dbReference type="OrthoDB" id="445995at2759"/>
<dbReference type="GO" id="GO:0030018">
    <property type="term" value="C:Z disc"/>
    <property type="evidence" value="ECO:0007669"/>
    <property type="project" value="TreeGrafter"/>
</dbReference>
<feature type="domain" description="PDZ" evidence="4">
    <location>
        <begin position="9"/>
        <end position="91"/>
    </location>
</feature>
<dbReference type="GO" id="GO:0003779">
    <property type="term" value="F:actin binding"/>
    <property type="evidence" value="ECO:0007669"/>
    <property type="project" value="TreeGrafter"/>
</dbReference>
<dbReference type="GO" id="GO:0031941">
    <property type="term" value="C:filamentous actin"/>
    <property type="evidence" value="ECO:0007669"/>
    <property type="project" value="TreeGrafter"/>
</dbReference>
<dbReference type="PANTHER" id="PTHR24214:SF55">
    <property type="entry name" value="Z BAND ALTERNATIVELY SPLICED PDZ-MOTIF PROTEIN 66, ISOFORM E"/>
    <property type="match status" value="1"/>
</dbReference>
<dbReference type="GO" id="GO:0030036">
    <property type="term" value="P:actin cytoskeleton organization"/>
    <property type="evidence" value="ECO:0007669"/>
    <property type="project" value="TreeGrafter"/>
</dbReference>
<keyword evidence="2" id="KW-0963">Cytoplasm</keyword>
<sequence>MAPKLHEFAVVLERDGKQTPWGIRLVGGSDLDTPLIITKVQLGSPAHGQLMRGDILTKIGDYDARDLTHLDAQNLFKSAANRIPLVVHRDNKLNATHNISNGSSRCSSAVPPYSPTINLLSPNNSDHPHRGPSPLPTYGAYEAALESPVASLPRTEFPNLNESGGYITPSFFSPMPTRDYQQEAAEEAASIISQPYRTTPLILPGAKVKKDCTPTESYLRHHPNPAMRGPVHHADDALMKQRVQHKQFNSPIGLYSDSNIENTIRQTVPSSGSTPYKKTVVFDPSKSDTYRALQEEQYGYGERVQEIPIPVQTRVYQPGVNRLVPGKKPQASYPPPQPQQYHNVNSMGDSNDTIHQSHSFKRLMYSVMGETDY</sequence>
<dbReference type="SUPFAM" id="SSF50156">
    <property type="entry name" value="PDZ domain-like"/>
    <property type="match status" value="1"/>
</dbReference>
<evidence type="ECO:0000259" key="4">
    <source>
        <dbReference type="PROSITE" id="PS50106"/>
    </source>
</evidence>
<dbReference type="Proteomes" id="UP001151699">
    <property type="component" value="Chromosome B"/>
</dbReference>
<dbReference type="EMBL" id="WJQU01000002">
    <property type="protein sequence ID" value="KAJ6640625.1"/>
    <property type="molecule type" value="Genomic_DNA"/>
</dbReference>
<evidence type="ECO:0000313" key="6">
    <source>
        <dbReference type="Proteomes" id="UP001151699"/>
    </source>
</evidence>
<keyword evidence="3" id="KW-0479">Metal-binding</keyword>
<organism evidence="5 6">
    <name type="scientific">Pseudolycoriella hygida</name>
    <dbReference type="NCBI Taxonomy" id="35572"/>
    <lineage>
        <taxon>Eukaryota</taxon>
        <taxon>Metazoa</taxon>
        <taxon>Ecdysozoa</taxon>
        <taxon>Arthropoda</taxon>
        <taxon>Hexapoda</taxon>
        <taxon>Insecta</taxon>
        <taxon>Pterygota</taxon>
        <taxon>Neoptera</taxon>
        <taxon>Endopterygota</taxon>
        <taxon>Diptera</taxon>
        <taxon>Nematocera</taxon>
        <taxon>Sciaroidea</taxon>
        <taxon>Sciaridae</taxon>
        <taxon>Pseudolycoriella</taxon>
    </lineage>
</organism>
<dbReference type="InterPro" id="IPR050604">
    <property type="entry name" value="PDZ-LIM_domain"/>
</dbReference>
<accession>A0A9Q0MZ54</accession>
<dbReference type="GO" id="GO:0005912">
    <property type="term" value="C:adherens junction"/>
    <property type="evidence" value="ECO:0007669"/>
    <property type="project" value="TreeGrafter"/>
</dbReference>
<dbReference type="SMART" id="SM00735">
    <property type="entry name" value="ZM"/>
    <property type="match status" value="1"/>
</dbReference>
<name>A0A9Q0MZ54_9DIPT</name>
<protein>
    <submittedName>
        <fullName evidence="5">PDZ and LIM domain protein 1</fullName>
    </submittedName>
</protein>